<evidence type="ECO:0000256" key="10">
    <source>
        <dbReference type="ARBA" id="ARBA00023172"/>
    </source>
</evidence>
<comment type="caution">
    <text evidence="15">The sequence shown here is derived from an EMBL/GenBank/DDBJ whole genome shotgun (WGS) entry which is preliminary data.</text>
</comment>
<reference evidence="15 16" key="1">
    <citation type="submission" date="2020-09" db="EMBL/GenBank/DDBJ databases">
        <title>novel species in genus Nocardioides.</title>
        <authorList>
            <person name="Zhang G."/>
        </authorList>
    </citation>
    <scope>NUCLEOTIDE SEQUENCE [LARGE SCALE GENOMIC DNA]</scope>
    <source>
        <strain evidence="15 16">19197</strain>
    </source>
</reference>
<evidence type="ECO:0000256" key="3">
    <source>
        <dbReference type="ARBA" id="ARBA00022722"/>
    </source>
</evidence>
<feature type="active site" evidence="12">
    <location>
        <position position="522"/>
    </location>
</feature>
<comment type="subcellular location">
    <subcellularLocation>
        <location evidence="12">Cytoplasm</location>
    </subcellularLocation>
</comment>
<keyword evidence="5 12" id="KW-0255">Endonuclease</keyword>
<keyword evidence="3 12" id="KW-0540">Nuclease</keyword>
<evidence type="ECO:0000256" key="2">
    <source>
        <dbReference type="ARBA" id="ARBA00022490"/>
    </source>
</evidence>
<keyword evidence="8 12" id="KW-0460">Magnesium</keyword>
<feature type="binding site" evidence="12">
    <location>
        <position position="449"/>
    </location>
    <ligand>
        <name>Mg(2+)</name>
        <dbReference type="ChEBI" id="CHEBI:18420"/>
        <label>2</label>
    </ligand>
</feature>
<evidence type="ECO:0000256" key="13">
    <source>
        <dbReference type="NCBIfam" id="TIGR00228"/>
    </source>
</evidence>
<dbReference type="Proteomes" id="UP000649289">
    <property type="component" value="Unassembled WGS sequence"/>
</dbReference>
<keyword evidence="10 12" id="KW-0233">DNA recombination</keyword>
<name>A0ABR8MDD3_9ACTN</name>
<evidence type="ECO:0000256" key="12">
    <source>
        <dbReference type="HAMAP-Rule" id="MF_00034"/>
    </source>
</evidence>
<feature type="domain" description="AbiEi antitoxin N-terminal" evidence="14">
    <location>
        <begin position="11"/>
        <end position="49"/>
    </location>
</feature>
<gene>
    <name evidence="12 15" type="primary">ruvC</name>
    <name evidence="15" type="ORF">IEZ25_02840</name>
</gene>
<evidence type="ECO:0000256" key="6">
    <source>
        <dbReference type="ARBA" id="ARBA00022763"/>
    </source>
</evidence>
<dbReference type="HAMAP" id="MF_00034">
    <property type="entry name" value="RuvC"/>
    <property type="match status" value="1"/>
</dbReference>
<comment type="subunit">
    <text evidence="12">Homodimer which binds Holliday junction (HJ) DNA. The HJ becomes 2-fold symmetrical on binding to RuvC with unstacked arms; it has a different conformation from HJ DNA in complex with RuvA. In the full resolvosome a probable DNA-RuvA(4)-RuvB(12)-RuvC(2) complex forms which resolves the HJ.</text>
</comment>
<feature type="binding site" evidence="12">
    <location>
        <position position="388"/>
    </location>
    <ligand>
        <name>Mg(2+)</name>
        <dbReference type="ChEBI" id="CHEBI:18420"/>
        <label>1</label>
    </ligand>
</feature>
<keyword evidence="16" id="KW-1185">Reference proteome</keyword>
<dbReference type="GO" id="GO:0016787">
    <property type="term" value="F:hydrolase activity"/>
    <property type="evidence" value="ECO:0007669"/>
    <property type="project" value="UniProtKB-KW"/>
</dbReference>
<dbReference type="InterPro" id="IPR020563">
    <property type="entry name" value="X-over_junc_endoDNase_Mg_BS"/>
</dbReference>
<dbReference type="NCBIfam" id="TIGR00228">
    <property type="entry name" value="ruvC"/>
    <property type="match status" value="1"/>
</dbReference>
<comment type="similarity">
    <text evidence="1 12">Belongs to the RuvC family.</text>
</comment>
<evidence type="ECO:0000256" key="11">
    <source>
        <dbReference type="ARBA" id="ARBA00023204"/>
    </source>
</evidence>
<keyword evidence="7 12" id="KW-0378">Hydrolase</keyword>
<evidence type="ECO:0000256" key="8">
    <source>
        <dbReference type="ARBA" id="ARBA00022842"/>
    </source>
</evidence>
<keyword evidence="2 12" id="KW-0963">Cytoplasm</keyword>
<dbReference type="PANTHER" id="PTHR30194:SF3">
    <property type="entry name" value="CROSSOVER JUNCTION ENDODEOXYRIBONUCLEASE RUVC"/>
    <property type="match status" value="1"/>
</dbReference>
<dbReference type="CDD" id="cd16962">
    <property type="entry name" value="RuvC"/>
    <property type="match status" value="1"/>
</dbReference>
<keyword evidence="9 12" id="KW-0238">DNA-binding</keyword>
<evidence type="ECO:0000256" key="7">
    <source>
        <dbReference type="ARBA" id="ARBA00022801"/>
    </source>
</evidence>
<evidence type="ECO:0000313" key="15">
    <source>
        <dbReference type="EMBL" id="MBD3913540.1"/>
    </source>
</evidence>
<comment type="function">
    <text evidence="12">The RuvA-RuvB-RuvC complex processes Holliday junction (HJ) DNA during genetic recombination and DNA repair. Endonuclease that resolves HJ intermediates. Cleaves cruciform DNA by making single-stranded nicks across the HJ at symmetrical positions within the homologous arms, yielding a 5'-phosphate and a 3'-hydroxyl group; requires a central core of homology in the junction. The consensus cleavage sequence is 5'-(A/T)TT(C/G)-3'. Cleavage occurs on the 3'-side of the TT dinucleotide at the point of strand exchange. HJ branch migration catalyzed by RuvA-RuvB allows RuvC to scan DNA until it finds its consensus sequence, where it cleaves and resolves the cruciform DNA.</text>
</comment>
<comment type="cofactor">
    <cofactor evidence="12">
        <name>Mg(2+)</name>
        <dbReference type="ChEBI" id="CHEBI:18420"/>
    </cofactor>
    <text evidence="12">Binds 2 Mg(2+) ion per subunit.</text>
</comment>
<dbReference type="Pfam" id="PF13338">
    <property type="entry name" value="AbiEi_4"/>
    <property type="match status" value="1"/>
</dbReference>
<dbReference type="InterPro" id="IPR012337">
    <property type="entry name" value="RNaseH-like_sf"/>
</dbReference>
<dbReference type="PROSITE" id="PS01321">
    <property type="entry name" value="RUVC"/>
    <property type="match status" value="1"/>
</dbReference>
<dbReference type="PANTHER" id="PTHR30194">
    <property type="entry name" value="CROSSOVER JUNCTION ENDODEOXYRIBONUCLEASE RUVC"/>
    <property type="match status" value="1"/>
</dbReference>
<evidence type="ECO:0000256" key="9">
    <source>
        <dbReference type="ARBA" id="ARBA00023125"/>
    </source>
</evidence>
<keyword evidence="11 12" id="KW-0234">DNA repair</keyword>
<comment type="catalytic activity">
    <reaction evidence="12">
        <text>Endonucleolytic cleavage at a junction such as a reciprocal single-stranded crossover between two homologous DNA duplexes (Holliday junction).</text>
        <dbReference type="EC" id="3.1.21.10"/>
    </reaction>
</comment>
<dbReference type="InterPro" id="IPR002176">
    <property type="entry name" value="X-over_junc_endoDNase_RuvC"/>
</dbReference>
<keyword evidence="6 12" id="KW-0227">DNA damage</keyword>
<organism evidence="15 16">
    <name type="scientific">Nocardioides hwasunensis</name>
    <dbReference type="NCBI Taxonomy" id="397258"/>
    <lineage>
        <taxon>Bacteria</taxon>
        <taxon>Bacillati</taxon>
        <taxon>Actinomycetota</taxon>
        <taxon>Actinomycetes</taxon>
        <taxon>Propionibacteriales</taxon>
        <taxon>Nocardioidaceae</taxon>
        <taxon>Nocardioides</taxon>
    </lineage>
</organism>
<sequence>MYLPVIAQMHREHGLVTSKQLAVAGLDPGDVRRLLAAGRLVRVRRGVYADADAWQALDPYRGQPMLRIRATRMGLRSTTYAFSHDSSAIPLGMGAPDPRTSLVHLSRTKVHGDAVRNGVKHHLAPYLPGDVTDVEGLAVLSRARTALDMVREHGRAHGLAACDAALRHGVTRAELLDHLSRMSCWPHSRCMRWCIEHADALAESYLESLVRDFVLELAIGAPECQFGLSDGHATAFVDLIVDRHFFEADGLLKYPLGNPSGKTPEVVLAEEKRRHDFLTGFKLGSSRLTYVDLFSGRQAALARAAREYADTCARFGTETADLAPYRVSRTRPRISGAGHGGTCAQRPPAACRTTSRTRPGLAWPHEQVFGRTGQGEARGRGVRVLGIDPGLTRCGVGVVDGSVGRPLSMVDVGVIRTSSDLPIAQRLVTIEKGLDAWIEEHRPDAVAVERVFARSDSSTIMGTAQASGIALVVAARRGLPITMHTPSEVKAAVSGNGRADKAQVGAMVVRILRLSELPKPADAADALALAITHVWRGAASNRLEAAVAQQQALVKAQKQKMRTR</sequence>
<dbReference type="InterPro" id="IPR036397">
    <property type="entry name" value="RNaseH_sf"/>
</dbReference>
<dbReference type="SUPFAM" id="SSF53098">
    <property type="entry name" value="Ribonuclease H-like"/>
    <property type="match status" value="1"/>
</dbReference>
<evidence type="ECO:0000259" key="14">
    <source>
        <dbReference type="Pfam" id="PF13338"/>
    </source>
</evidence>
<dbReference type="EC" id="3.1.21.10" evidence="12 13"/>
<accession>A0ABR8MDD3</accession>
<evidence type="ECO:0000313" key="16">
    <source>
        <dbReference type="Proteomes" id="UP000649289"/>
    </source>
</evidence>
<keyword evidence="4 12" id="KW-0479">Metal-binding</keyword>
<evidence type="ECO:0000256" key="4">
    <source>
        <dbReference type="ARBA" id="ARBA00022723"/>
    </source>
</evidence>
<feature type="active site" evidence="12">
    <location>
        <position position="388"/>
    </location>
</feature>
<feature type="active site" evidence="12">
    <location>
        <position position="449"/>
    </location>
</feature>
<evidence type="ECO:0000256" key="1">
    <source>
        <dbReference type="ARBA" id="ARBA00009518"/>
    </source>
</evidence>
<feature type="binding site" evidence="12">
    <location>
        <position position="522"/>
    </location>
    <ligand>
        <name>Mg(2+)</name>
        <dbReference type="ChEBI" id="CHEBI:18420"/>
        <label>1</label>
    </ligand>
</feature>
<dbReference type="InterPro" id="IPR025159">
    <property type="entry name" value="AbiEi_N"/>
</dbReference>
<dbReference type="EMBL" id="JACXYY010000001">
    <property type="protein sequence ID" value="MBD3913540.1"/>
    <property type="molecule type" value="Genomic_DNA"/>
</dbReference>
<dbReference type="Gene3D" id="3.30.420.10">
    <property type="entry name" value="Ribonuclease H-like superfamily/Ribonuclease H"/>
    <property type="match status" value="1"/>
</dbReference>
<dbReference type="PRINTS" id="PR00696">
    <property type="entry name" value="RSOLVASERUVC"/>
</dbReference>
<dbReference type="Pfam" id="PF02075">
    <property type="entry name" value="RuvC"/>
    <property type="match status" value="1"/>
</dbReference>
<protein>
    <recommendedName>
        <fullName evidence="12 13">Crossover junction endodeoxyribonuclease RuvC</fullName>
        <ecNumber evidence="12 13">3.1.21.10</ecNumber>
    </recommendedName>
    <alternativeName>
        <fullName evidence="12">Holliday junction nuclease RuvC</fullName>
    </alternativeName>
    <alternativeName>
        <fullName evidence="12">Holliday junction resolvase RuvC</fullName>
    </alternativeName>
</protein>
<evidence type="ECO:0000256" key="5">
    <source>
        <dbReference type="ARBA" id="ARBA00022759"/>
    </source>
</evidence>
<proteinExistence type="inferred from homology"/>